<dbReference type="PROSITE" id="PS51384">
    <property type="entry name" value="FAD_FR"/>
    <property type="match status" value="1"/>
</dbReference>
<dbReference type="CDD" id="cd06185">
    <property type="entry name" value="PDR_like"/>
    <property type="match status" value="1"/>
</dbReference>
<dbReference type="Proteomes" id="UP001163882">
    <property type="component" value="Chromosome"/>
</dbReference>
<dbReference type="EMBL" id="CP107716">
    <property type="protein sequence ID" value="UYQ73156.1"/>
    <property type="molecule type" value="Genomic_DNA"/>
</dbReference>
<protein>
    <submittedName>
        <fullName evidence="4">PDR/VanB family oxidoreductase</fullName>
    </submittedName>
</protein>
<proteinExistence type="predicted"/>
<dbReference type="Pfam" id="PF00111">
    <property type="entry name" value="Fer2"/>
    <property type="match status" value="1"/>
</dbReference>
<dbReference type="Gene3D" id="2.40.30.10">
    <property type="entry name" value="Translation factors"/>
    <property type="match status" value="1"/>
</dbReference>
<evidence type="ECO:0000256" key="1">
    <source>
        <dbReference type="SAM" id="Phobius"/>
    </source>
</evidence>
<dbReference type="SUPFAM" id="SSF63380">
    <property type="entry name" value="Riboflavin synthase domain-like"/>
    <property type="match status" value="1"/>
</dbReference>
<reference evidence="4" key="1">
    <citation type="submission" date="2022-10" db="EMBL/GenBank/DDBJ databases">
        <title>YIM 151497 complete genome.</title>
        <authorList>
            <person name="Chen X."/>
        </authorList>
    </citation>
    <scope>NUCLEOTIDE SEQUENCE</scope>
    <source>
        <strain evidence="4">YIM 151497</strain>
    </source>
</reference>
<dbReference type="SUPFAM" id="SSF54292">
    <property type="entry name" value="2Fe-2S ferredoxin-like"/>
    <property type="match status" value="1"/>
</dbReference>
<dbReference type="PANTHER" id="PTHR47354">
    <property type="entry name" value="NADH OXIDOREDUCTASE HCR"/>
    <property type="match status" value="1"/>
</dbReference>
<keyword evidence="1" id="KW-0812">Transmembrane</keyword>
<dbReference type="InterPro" id="IPR001041">
    <property type="entry name" value="2Fe-2S_ferredoxin-type"/>
</dbReference>
<dbReference type="RefSeq" id="WP_264226743.1">
    <property type="nucleotide sequence ID" value="NZ_CP107716.1"/>
</dbReference>
<evidence type="ECO:0000313" key="5">
    <source>
        <dbReference type="Proteomes" id="UP001163882"/>
    </source>
</evidence>
<dbReference type="InterPro" id="IPR039261">
    <property type="entry name" value="FNR_nucleotide-bd"/>
</dbReference>
<keyword evidence="5" id="KW-1185">Reference proteome</keyword>
<evidence type="ECO:0000259" key="3">
    <source>
        <dbReference type="PROSITE" id="PS51384"/>
    </source>
</evidence>
<dbReference type="InterPro" id="IPR012675">
    <property type="entry name" value="Beta-grasp_dom_sf"/>
</dbReference>
<dbReference type="Pfam" id="PF00970">
    <property type="entry name" value="FAD_binding_6"/>
    <property type="match status" value="1"/>
</dbReference>
<dbReference type="InterPro" id="IPR001433">
    <property type="entry name" value="OxRdtase_FAD/NAD-bd"/>
</dbReference>
<dbReference type="CDD" id="cd00207">
    <property type="entry name" value="fer2"/>
    <property type="match status" value="1"/>
</dbReference>
<dbReference type="InterPro" id="IPR006058">
    <property type="entry name" value="2Fe2S_fd_BS"/>
</dbReference>
<accession>A0ABY6IRA1</accession>
<feature type="domain" description="2Fe-2S ferredoxin-type" evidence="2">
    <location>
        <begin position="232"/>
        <end position="323"/>
    </location>
</feature>
<evidence type="ECO:0000313" key="4">
    <source>
        <dbReference type="EMBL" id="UYQ73156.1"/>
    </source>
</evidence>
<feature type="domain" description="FAD-binding FR-type" evidence="3">
    <location>
        <begin position="5"/>
        <end position="106"/>
    </location>
</feature>
<dbReference type="PRINTS" id="PR00409">
    <property type="entry name" value="PHDIOXRDTASE"/>
</dbReference>
<organism evidence="4 5">
    <name type="scientific">Pelagibacterium flavum</name>
    <dbReference type="NCBI Taxonomy" id="2984530"/>
    <lineage>
        <taxon>Bacteria</taxon>
        <taxon>Pseudomonadati</taxon>
        <taxon>Pseudomonadota</taxon>
        <taxon>Alphaproteobacteria</taxon>
        <taxon>Hyphomicrobiales</taxon>
        <taxon>Devosiaceae</taxon>
        <taxon>Pelagibacterium</taxon>
    </lineage>
</organism>
<dbReference type="PROSITE" id="PS00197">
    <property type="entry name" value="2FE2S_FER_1"/>
    <property type="match status" value="1"/>
</dbReference>
<dbReference type="PROSITE" id="PS51085">
    <property type="entry name" value="2FE2S_FER_2"/>
    <property type="match status" value="1"/>
</dbReference>
<feature type="transmembrane region" description="Helical" evidence="1">
    <location>
        <begin position="111"/>
        <end position="131"/>
    </location>
</feature>
<dbReference type="Pfam" id="PF00175">
    <property type="entry name" value="NAD_binding_1"/>
    <property type="match status" value="1"/>
</dbReference>
<dbReference type="InterPro" id="IPR017938">
    <property type="entry name" value="Riboflavin_synthase-like_b-brl"/>
</dbReference>
<dbReference type="Gene3D" id="3.40.50.80">
    <property type="entry name" value="Nucleotide-binding domain of ferredoxin-NADP reductase (FNR) module"/>
    <property type="match status" value="1"/>
</dbReference>
<sequence length="323" mass="35162">MRSKLEWRQARVAAVCNVASDVRQIDFALEGRLPRFDPGSHVNFQTQISGAPVTRTYSCVPTPHPGQIRVAVKLHEKSRGGSQFMWTLAPGDPITMSLPENRFELSWRAPYYLLLAGGIGITPIYGMALALQARGVPFRLVYGARSKALMAYADDILAQLGTSVALRDGEQEEFIDVAGEIAALPDNGELYVCGPIPMLNAVKAAWESAGRPPGRLRYEVFGDSGAFAEDAFEVTVANRGVTVSVRPDQSLLEALMAAGVDMIYDCQRGECGLCAVDVVDRTGEIDHRDVFFSAEEKEEGKRMCACVSRLASGRATIDVGYRP</sequence>
<dbReference type="InterPro" id="IPR017927">
    <property type="entry name" value="FAD-bd_FR_type"/>
</dbReference>
<dbReference type="InterPro" id="IPR008333">
    <property type="entry name" value="Cbr1-like_FAD-bd_dom"/>
</dbReference>
<evidence type="ECO:0000259" key="2">
    <source>
        <dbReference type="PROSITE" id="PS51085"/>
    </source>
</evidence>
<name>A0ABY6IRA1_9HYPH</name>
<dbReference type="Gene3D" id="3.10.20.30">
    <property type="match status" value="1"/>
</dbReference>
<keyword evidence="1" id="KW-1133">Transmembrane helix</keyword>
<gene>
    <name evidence="4" type="ORF">OF122_05170</name>
</gene>
<dbReference type="PANTHER" id="PTHR47354:SF2">
    <property type="entry name" value="BLR2392 PROTEIN"/>
    <property type="match status" value="1"/>
</dbReference>
<dbReference type="InterPro" id="IPR036010">
    <property type="entry name" value="2Fe-2S_ferredoxin-like_sf"/>
</dbReference>
<dbReference type="SUPFAM" id="SSF52343">
    <property type="entry name" value="Ferredoxin reductase-like, C-terminal NADP-linked domain"/>
    <property type="match status" value="1"/>
</dbReference>
<dbReference type="InterPro" id="IPR050415">
    <property type="entry name" value="MRET"/>
</dbReference>
<keyword evidence="1" id="KW-0472">Membrane</keyword>